<name>A0ABT3IH97_9BACT</name>
<reference evidence="2 3" key="1">
    <citation type="submission" date="2022-10" db="EMBL/GenBank/DDBJ databases">
        <title>Chitinophaga nivalis PC15 sp. nov., isolated from Pyeongchang county, South Korea.</title>
        <authorList>
            <person name="Trinh H.N."/>
        </authorList>
    </citation>
    <scope>NUCLEOTIDE SEQUENCE [LARGE SCALE GENOMIC DNA]</scope>
    <source>
        <strain evidence="2 3">PC14</strain>
    </source>
</reference>
<keyword evidence="3" id="KW-1185">Reference proteome</keyword>
<evidence type="ECO:0000313" key="2">
    <source>
        <dbReference type="EMBL" id="MCW3483291.1"/>
    </source>
</evidence>
<dbReference type="Proteomes" id="UP001207742">
    <property type="component" value="Unassembled WGS sequence"/>
</dbReference>
<dbReference type="InterPro" id="IPR025921">
    <property type="entry name" value="HmuY"/>
</dbReference>
<feature type="signal peptide" evidence="1">
    <location>
        <begin position="1"/>
        <end position="21"/>
    </location>
</feature>
<protein>
    <submittedName>
        <fullName evidence="2">HmuY family protein</fullName>
    </submittedName>
</protein>
<proteinExistence type="predicted"/>
<feature type="chain" id="PRO_5046474783" evidence="1">
    <location>
        <begin position="22"/>
        <end position="420"/>
    </location>
</feature>
<accession>A0ABT3IH97</accession>
<dbReference type="Pfam" id="PF14064">
    <property type="entry name" value="HmuY"/>
    <property type="match status" value="1"/>
</dbReference>
<gene>
    <name evidence="2" type="ORF">OL497_05265</name>
</gene>
<evidence type="ECO:0000313" key="3">
    <source>
        <dbReference type="Proteomes" id="UP001207742"/>
    </source>
</evidence>
<keyword evidence="1" id="KW-0732">Signal</keyword>
<organism evidence="2 3">
    <name type="scientific">Chitinophaga nivalis</name>
    <dbReference type="NCBI Taxonomy" id="2991709"/>
    <lineage>
        <taxon>Bacteria</taxon>
        <taxon>Pseudomonadati</taxon>
        <taxon>Bacteroidota</taxon>
        <taxon>Chitinophagia</taxon>
        <taxon>Chitinophagales</taxon>
        <taxon>Chitinophagaceae</taxon>
        <taxon>Chitinophaga</taxon>
    </lineage>
</organism>
<dbReference type="PROSITE" id="PS51257">
    <property type="entry name" value="PROKAR_LIPOPROTEIN"/>
    <property type="match status" value="1"/>
</dbReference>
<dbReference type="EMBL" id="JAPDNS010000001">
    <property type="protein sequence ID" value="MCW3483291.1"/>
    <property type="molecule type" value="Genomic_DNA"/>
</dbReference>
<evidence type="ECO:0000256" key="1">
    <source>
        <dbReference type="SAM" id="SignalP"/>
    </source>
</evidence>
<dbReference type="RefSeq" id="WP_264728477.1">
    <property type="nucleotide sequence ID" value="NZ_JAPDNR010000001.1"/>
</dbReference>
<comment type="caution">
    <text evidence="2">The sequence shown here is derived from an EMBL/GenBank/DDBJ whole genome shotgun (WGS) entry which is preliminary data.</text>
</comment>
<sequence length="420" mass="45018">MNLRYLTFFGLVALVAGTACNKQNDLDSAKLSLNNRTAAYTPVTEPITTRTIGPANLSNIVPGATPDLDNSQAWFDFTSSANAKASKKDAWTLGFWDGTGLSRVILNYSVKTQAVHLAGRTTITGSVGSTAQLTAAYDSINGGFANMGAISTFDLHRDGQFVIGTPTTTNKVYLMKVPPVQVHPDTSAAPVTVEYFLVEVNATATGYGVRYRPITPPSSGGWVFPGSAISAVGVTKNNTHQYQFVKLGAGLVPVVQPAIADWNLGLSSVTLRRYISGGTDSYAFPLKGVVLNNNTGVQVYRVQTTASTAGSPGPFDPNFSGSGSSDPALNVANSIESQFLSFNAANIDDAKFSLASQEEIGQYWRNLDMGNYRIFVDRFYVIKLANGNVYKLKFDNLTTSSTSNPVNNGIKYRYTRIASL</sequence>